<dbReference type="InterPro" id="IPR022742">
    <property type="entry name" value="Hydrolase_4"/>
</dbReference>
<dbReference type="Pfam" id="PF12146">
    <property type="entry name" value="Hydrolase_4"/>
    <property type="match status" value="1"/>
</dbReference>
<dbReference type="EMBL" id="JAGGLL010000070">
    <property type="protein sequence ID" value="MBP2024412.1"/>
    <property type="molecule type" value="Genomic_DNA"/>
</dbReference>
<evidence type="ECO:0000313" key="3">
    <source>
        <dbReference type="Proteomes" id="UP001519308"/>
    </source>
</evidence>
<protein>
    <submittedName>
        <fullName evidence="2">Pimeloyl-ACP methyl ester carboxylesterase</fullName>
    </submittedName>
</protein>
<keyword evidence="3" id="KW-1185">Reference proteome</keyword>
<gene>
    <name evidence="2" type="ORF">J2Z44_004281</name>
</gene>
<dbReference type="InterPro" id="IPR053145">
    <property type="entry name" value="AB_hydrolase_Est10"/>
</dbReference>
<reference evidence="2 3" key="1">
    <citation type="submission" date="2021-03" db="EMBL/GenBank/DDBJ databases">
        <title>Genomic Encyclopedia of Type Strains, Phase IV (KMG-IV): sequencing the most valuable type-strain genomes for metagenomic binning, comparative biology and taxonomic classification.</title>
        <authorList>
            <person name="Goeker M."/>
        </authorList>
    </citation>
    <scope>NUCLEOTIDE SEQUENCE [LARGE SCALE GENOMIC DNA]</scope>
    <source>
        <strain evidence="2 3">DSM 28650</strain>
    </source>
</reference>
<dbReference type="InterPro" id="IPR029058">
    <property type="entry name" value="AB_hydrolase_fold"/>
</dbReference>
<feature type="domain" description="Serine aminopeptidase S33" evidence="1">
    <location>
        <begin position="58"/>
        <end position="280"/>
    </location>
</feature>
<organism evidence="2 3">
    <name type="scientific">Clostridium punense</name>
    <dbReference type="NCBI Taxonomy" id="1054297"/>
    <lineage>
        <taxon>Bacteria</taxon>
        <taxon>Bacillati</taxon>
        <taxon>Bacillota</taxon>
        <taxon>Clostridia</taxon>
        <taxon>Eubacteriales</taxon>
        <taxon>Clostridiaceae</taxon>
        <taxon>Clostridium</taxon>
    </lineage>
</organism>
<dbReference type="Proteomes" id="UP001519308">
    <property type="component" value="Unassembled WGS sequence"/>
</dbReference>
<accession>A0ABS4K9G5</accession>
<evidence type="ECO:0000313" key="2">
    <source>
        <dbReference type="EMBL" id="MBP2024412.1"/>
    </source>
</evidence>
<dbReference type="Gene3D" id="3.40.50.1820">
    <property type="entry name" value="alpha/beta hydrolase"/>
    <property type="match status" value="1"/>
</dbReference>
<dbReference type="RefSeq" id="WP_209650042.1">
    <property type="nucleotide sequence ID" value="NZ_JAGGLL010000070.1"/>
</dbReference>
<comment type="caution">
    <text evidence="2">The sequence shown here is derived from an EMBL/GenBank/DDBJ whole genome shotgun (WGS) entry which is preliminary data.</text>
</comment>
<proteinExistence type="predicted"/>
<dbReference type="SUPFAM" id="SSF53474">
    <property type="entry name" value="alpha/beta-Hydrolases"/>
    <property type="match status" value="1"/>
</dbReference>
<dbReference type="PANTHER" id="PTHR43265:SF1">
    <property type="entry name" value="ESTERASE ESTD"/>
    <property type="match status" value="1"/>
</dbReference>
<evidence type="ECO:0000259" key="1">
    <source>
        <dbReference type="Pfam" id="PF12146"/>
    </source>
</evidence>
<sequence>MNKNFVEESVVINSDVILKGTIAIPESDSEKLPAVLLINGSGGADRDGNMKKPEIKFNIYKELAHFITSLGFITLRYDKRAIGESEGDPYTSGMMDLVSDITSNVKFLQNHERVDSSKIILIGHSEGCILSTIASTITPVAGIVLIAGAGTNLREPLLYQNAQVVEEVKTLKGLKGFILRLAVSEKKLQKQQDDLYNIMVNSTEDIVRFKGKKMPAKWFREHFKYTSEDILKILSNATCEILAVTGDKDAQANSNDLKSVQELGKENIKTVVIKNMDHMLKEFAGEKTVLNIMKQYKEEASKPMHFELKAILEQWLSKFNENI</sequence>
<name>A0ABS4K9G5_9CLOT</name>
<dbReference type="PANTHER" id="PTHR43265">
    <property type="entry name" value="ESTERASE ESTD"/>
    <property type="match status" value="1"/>
</dbReference>